<sequence length="252" mass="28348">MEGYITNYYTFYSFNIYNLSYYCSIYLIPVQSIQSNCCYRDALDDGTFLLINLADLSFHQIRNMEDWNEKLIEAAEKGRVEELKLCLANGANIDYQKVGGWTALMFAASEGHVEVCQLLLENRCNKDITSNVGGWTALLFAALRGHVEACQLLLENRCNKDITNSDGYTALHLAAKWGHLQTTRCLVEQASISPLVKTHQGETPYDLAAAKKYWQNKEVMEYLQTVMSEKSSGVNAGIGIEGIFISLLLIIL</sequence>
<dbReference type="EMBL" id="CAJPWZ010000711">
    <property type="protein sequence ID" value="CAG2199093.1"/>
    <property type="molecule type" value="Genomic_DNA"/>
</dbReference>
<protein>
    <submittedName>
        <fullName evidence="4">KIDINS220</fullName>
    </submittedName>
</protein>
<evidence type="ECO:0000313" key="4">
    <source>
        <dbReference type="EMBL" id="CAG2199093.1"/>
    </source>
</evidence>
<dbReference type="OrthoDB" id="70519at2759"/>
<keyword evidence="5" id="KW-1185">Reference proteome</keyword>
<dbReference type="Proteomes" id="UP000683360">
    <property type="component" value="Unassembled WGS sequence"/>
</dbReference>
<feature type="repeat" description="ANK" evidence="3">
    <location>
        <begin position="166"/>
        <end position="191"/>
    </location>
</feature>
<dbReference type="PROSITE" id="PS50088">
    <property type="entry name" value="ANK_REPEAT"/>
    <property type="match status" value="3"/>
</dbReference>
<dbReference type="Pfam" id="PF12796">
    <property type="entry name" value="Ank_2"/>
    <property type="match status" value="1"/>
</dbReference>
<dbReference type="SMART" id="SM00248">
    <property type="entry name" value="ANK"/>
    <property type="match status" value="5"/>
</dbReference>
<dbReference type="AlphaFoldDB" id="A0A8S3QQX4"/>
<evidence type="ECO:0000313" key="5">
    <source>
        <dbReference type="Proteomes" id="UP000683360"/>
    </source>
</evidence>
<evidence type="ECO:0000256" key="3">
    <source>
        <dbReference type="PROSITE-ProRule" id="PRU00023"/>
    </source>
</evidence>
<dbReference type="InterPro" id="IPR036770">
    <property type="entry name" value="Ankyrin_rpt-contain_sf"/>
</dbReference>
<dbReference type="PANTHER" id="PTHR24171">
    <property type="entry name" value="ANKYRIN REPEAT DOMAIN-CONTAINING PROTEIN 39-RELATED"/>
    <property type="match status" value="1"/>
</dbReference>
<reference evidence="4" key="1">
    <citation type="submission" date="2021-03" db="EMBL/GenBank/DDBJ databases">
        <authorList>
            <person name="Bekaert M."/>
        </authorList>
    </citation>
    <scope>NUCLEOTIDE SEQUENCE</scope>
</reference>
<comment type="caution">
    <text evidence="4">The sequence shown here is derived from an EMBL/GenBank/DDBJ whole genome shotgun (WGS) entry which is preliminary data.</text>
</comment>
<accession>A0A8S3QQX4</accession>
<dbReference type="GO" id="GO:0031436">
    <property type="term" value="C:BRCA1-BARD1 complex"/>
    <property type="evidence" value="ECO:0007669"/>
    <property type="project" value="TreeGrafter"/>
</dbReference>
<dbReference type="SUPFAM" id="SSF48403">
    <property type="entry name" value="Ankyrin repeat"/>
    <property type="match status" value="1"/>
</dbReference>
<dbReference type="PANTHER" id="PTHR24171:SF8">
    <property type="entry name" value="BRCA1-ASSOCIATED RING DOMAIN PROTEIN 1"/>
    <property type="match status" value="1"/>
</dbReference>
<dbReference type="GO" id="GO:0004842">
    <property type="term" value="F:ubiquitin-protein transferase activity"/>
    <property type="evidence" value="ECO:0007669"/>
    <property type="project" value="TreeGrafter"/>
</dbReference>
<feature type="repeat" description="ANK" evidence="3">
    <location>
        <begin position="99"/>
        <end position="131"/>
    </location>
</feature>
<evidence type="ECO:0000256" key="1">
    <source>
        <dbReference type="ARBA" id="ARBA00022737"/>
    </source>
</evidence>
<feature type="repeat" description="ANK" evidence="3">
    <location>
        <begin position="133"/>
        <end position="165"/>
    </location>
</feature>
<keyword evidence="2 3" id="KW-0040">ANK repeat</keyword>
<gene>
    <name evidence="4" type="ORF">MEDL_13821</name>
</gene>
<proteinExistence type="predicted"/>
<dbReference type="PROSITE" id="PS50297">
    <property type="entry name" value="ANK_REP_REGION"/>
    <property type="match status" value="2"/>
</dbReference>
<dbReference type="InterPro" id="IPR002110">
    <property type="entry name" value="Ankyrin_rpt"/>
</dbReference>
<dbReference type="Pfam" id="PF00023">
    <property type="entry name" value="Ank"/>
    <property type="match status" value="1"/>
</dbReference>
<dbReference type="GO" id="GO:0070531">
    <property type="term" value="C:BRCA1-A complex"/>
    <property type="evidence" value="ECO:0007669"/>
    <property type="project" value="TreeGrafter"/>
</dbReference>
<dbReference type="Gene3D" id="1.25.40.20">
    <property type="entry name" value="Ankyrin repeat-containing domain"/>
    <property type="match status" value="2"/>
</dbReference>
<keyword evidence="1" id="KW-0677">Repeat</keyword>
<organism evidence="4 5">
    <name type="scientific">Mytilus edulis</name>
    <name type="common">Blue mussel</name>
    <dbReference type="NCBI Taxonomy" id="6550"/>
    <lineage>
        <taxon>Eukaryota</taxon>
        <taxon>Metazoa</taxon>
        <taxon>Spiralia</taxon>
        <taxon>Lophotrochozoa</taxon>
        <taxon>Mollusca</taxon>
        <taxon>Bivalvia</taxon>
        <taxon>Autobranchia</taxon>
        <taxon>Pteriomorphia</taxon>
        <taxon>Mytilida</taxon>
        <taxon>Mytiloidea</taxon>
        <taxon>Mytilidae</taxon>
        <taxon>Mytilinae</taxon>
        <taxon>Mytilus</taxon>
    </lineage>
</organism>
<evidence type="ECO:0000256" key="2">
    <source>
        <dbReference type="ARBA" id="ARBA00023043"/>
    </source>
</evidence>
<dbReference type="GO" id="GO:0085020">
    <property type="term" value="P:protein K6-linked ubiquitination"/>
    <property type="evidence" value="ECO:0007669"/>
    <property type="project" value="TreeGrafter"/>
</dbReference>
<name>A0A8S3QQX4_MYTED</name>